<dbReference type="EMBL" id="JXTC01000042">
    <property type="protein sequence ID" value="PON95869.1"/>
    <property type="molecule type" value="Genomic_DNA"/>
</dbReference>
<dbReference type="InParanoid" id="A0A2P5FDJ8"/>
<keyword evidence="2" id="KW-1185">Reference proteome</keyword>
<dbReference type="AlphaFoldDB" id="A0A2P5FDJ8"/>
<proteinExistence type="predicted"/>
<reference evidence="2" key="1">
    <citation type="submission" date="2016-06" db="EMBL/GenBank/DDBJ databases">
        <title>Parallel loss of symbiosis genes in relatives of nitrogen-fixing non-legume Parasponia.</title>
        <authorList>
            <person name="Van Velzen R."/>
            <person name="Holmer R."/>
            <person name="Bu F."/>
            <person name="Rutten L."/>
            <person name="Van Zeijl A."/>
            <person name="Liu W."/>
            <person name="Santuari L."/>
            <person name="Cao Q."/>
            <person name="Sharma T."/>
            <person name="Shen D."/>
            <person name="Roswanjaya Y."/>
            <person name="Wardhani T."/>
            <person name="Kalhor M.S."/>
            <person name="Jansen J."/>
            <person name="Van den Hoogen J."/>
            <person name="Gungor B."/>
            <person name="Hartog M."/>
            <person name="Hontelez J."/>
            <person name="Verver J."/>
            <person name="Yang W.-C."/>
            <person name="Schijlen E."/>
            <person name="Repin R."/>
            <person name="Schilthuizen M."/>
            <person name="Schranz E."/>
            <person name="Heidstra R."/>
            <person name="Miyata K."/>
            <person name="Fedorova E."/>
            <person name="Kohlen W."/>
            <person name="Bisseling T."/>
            <person name="Smit S."/>
            <person name="Geurts R."/>
        </authorList>
    </citation>
    <scope>NUCLEOTIDE SEQUENCE [LARGE SCALE GENOMIC DNA]</scope>
    <source>
        <strain evidence="2">cv. RG33-2</strain>
    </source>
</reference>
<gene>
    <name evidence="1" type="ORF">TorRG33x02_083920</name>
</gene>
<dbReference type="Proteomes" id="UP000237000">
    <property type="component" value="Unassembled WGS sequence"/>
</dbReference>
<protein>
    <submittedName>
        <fullName evidence="1">Uncharacterized protein</fullName>
    </submittedName>
</protein>
<organism evidence="1 2">
    <name type="scientific">Trema orientale</name>
    <name type="common">Charcoal tree</name>
    <name type="synonym">Celtis orientalis</name>
    <dbReference type="NCBI Taxonomy" id="63057"/>
    <lineage>
        <taxon>Eukaryota</taxon>
        <taxon>Viridiplantae</taxon>
        <taxon>Streptophyta</taxon>
        <taxon>Embryophyta</taxon>
        <taxon>Tracheophyta</taxon>
        <taxon>Spermatophyta</taxon>
        <taxon>Magnoliopsida</taxon>
        <taxon>eudicotyledons</taxon>
        <taxon>Gunneridae</taxon>
        <taxon>Pentapetalae</taxon>
        <taxon>rosids</taxon>
        <taxon>fabids</taxon>
        <taxon>Rosales</taxon>
        <taxon>Cannabaceae</taxon>
        <taxon>Trema</taxon>
    </lineage>
</organism>
<dbReference type="OrthoDB" id="10280187at2759"/>
<evidence type="ECO:0000313" key="2">
    <source>
        <dbReference type="Proteomes" id="UP000237000"/>
    </source>
</evidence>
<evidence type="ECO:0000313" key="1">
    <source>
        <dbReference type="EMBL" id="PON95869.1"/>
    </source>
</evidence>
<sequence>MAINAHICLQHSYNRAYFPYKLTLFTIKVKELRKSYNINAGGSFKFAHNYLNVHMLKRLPQRLNSDLTSYELSIDTVVTR</sequence>
<comment type="caution">
    <text evidence="1">The sequence shown here is derived from an EMBL/GenBank/DDBJ whole genome shotgun (WGS) entry which is preliminary data.</text>
</comment>
<name>A0A2P5FDJ8_TREOI</name>
<accession>A0A2P5FDJ8</accession>